<evidence type="ECO:0008006" key="5">
    <source>
        <dbReference type="Google" id="ProtNLM"/>
    </source>
</evidence>
<proteinExistence type="predicted"/>
<organism evidence="3 4">
    <name type="scientific">Gnathostoma spinigerum</name>
    <dbReference type="NCBI Taxonomy" id="75299"/>
    <lineage>
        <taxon>Eukaryota</taxon>
        <taxon>Metazoa</taxon>
        <taxon>Ecdysozoa</taxon>
        <taxon>Nematoda</taxon>
        <taxon>Chromadorea</taxon>
        <taxon>Rhabditida</taxon>
        <taxon>Spirurina</taxon>
        <taxon>Gnathostomatomorpha</taxon>
        <taxon>Gnathostomatoidea</taxon>
        <taxon>Gnathostomatidae</taxon>
        <taxon>Gnathostoma</taxon>
    </lineage>
</organism>
<comment type="caution">
    <text evidence="3">The sequence shown here is derived from an EMBL/GenBank/DDBJ whole genome shotgun (WGS) entry which is preliminary data.</text>
</comment>
<reference evidence="3 4" key="1">
    <citation type="submission" date="2024-08" db="EMBL/GenBank/DDBJ databases">
        <title>Gnathostoma spinigerum genome.</title>
        <authorList>
            <person name="Gonzalez-Bertolin B."/>
            <person name="Monzon S."/>
            <person name="Zaballos A."/>
            <person name="Jimenez P."/>
            <person name="Dekumyoy P."/>
            <person name="Varona S."/>
            <person name="Cuesta I."/>
            <person name="Sumanam S."/>
            <person name="Adisakwattana P."/>
            <person name="Gasser R.B."/>
            <person name="Hernandez-Gonzalez A."/>
            <person name="Young N.D."/>
            <person name="Perteguer M.J."/>
        </authorList>
    </citation>
    <scope>NUCLEOTIDE SEQUENCE [LARGE SCALE GENOMIC DNA]</scope>
    <source>
        <strain evidence="3">AL3</strain>
        <tissue evidence="3">Liver</tissue>
    </source>
</reference>
<keyword evidence="1" id="KW-0472">Membrane</keyword>
<evidence type="ECO:0000313" key="4">
    <source>
        <dbReference type="Proteomes" id="UP001608902"/>
    </source>
</evidence>
<evidence type="ECO:0000313" key="3">
    <source>
        <dbReference type="EMBL" id="MFH4982813.1"/>
    </source>
</evidence>
<keyword evidence="1" id="KW-1133">Transmembrane helix</keyword>
<feature type="signal peptide" evidence="2">
    <location>
        <begin position="1"/>
        <end position="18"/>
    </location>
</feature>
<gene>
    <name evidence="3" type="ORF">AB6A40_009522</name>
</gene>
<keyword evidence="1" id="KW-0812">Transmembrane</keyword>
<sequence>MSVQLLLFTLMICNGIYGKNLTLQQLISSYKSERLNTVERTRRDTNSEVNLLMITCLTNMVLSLLTLTINYYALYVSAFFGIRRMASFNEKTILSEKLLKKRRFSDELIGKLSSLASFDLGENEKEATTMLATTTVRMPLRIHFIVH</sequence>
<evidence type="ECO:0000256" key="1">
    <source>
        <dbReference type="SAM" id="Phobius"/>
    </source>
</evidence>
<dbReference type="EMBL" id="JBGFUD010010153">
    <property type="protein sequence ID" value="MFH4982813.1"/>
    <property type="molecule type" value="Genomic_DNA"/>
</dbReference>
<dbReference type="Proteomes" id="UP001608902">
    <property type="component" value="Unassembled WGS sequence"/>
</dbReference>
<keyword evidence="2" id="KW-0732">Signal</keyword>
<name>A0ABD6F028_9BILA</name>
<dbReference type="AlphaFoldDB" id="A0ABD6F028"/>
<keyword evidence="4" id="KW-1185">Reference proteome</keyword>
<feature type="transmembrane region" description="Helical" evidence="1">
    <location>
        <begin position="51"/>
        <end position="75"/>
    </location>
</feature>
<protein>
    <recommendedName>
        <fullName evidence="5">ABC transmembrane type-1 domain-containing protein</fullName>
    </recommendedName>
</protein>
<evidence type="ECO:0000256" key="2">
    <source>
        <dbReference type="SAM" id="SignalP"/>
    </source>
</evidence>
<accession>A0ABD6F028</accession>
<feature type="chain" id="PRO_5044859796" description="ABC transmembrane type-1 domain-containing protein" evidence="2">
    <location>
        <begin position="19"/>
        <end position="147"/>
    </location>
</feature>